<keyword evidence="2" id="KW-1185">Reference proteome</keyword>
<dbReference type="Proteomes" id="UP000006729">
    <property type="component" value="Chromosome 13"/>
</dbReference>
<comment type="caution">
    <text evidence="1">The sequence shown here is derived from an EMBL/GenBank/DDBJ whole genome shotgun (WGS) entry which is preliminary data.</text>
</comment>
<protein>
    <submittedName>
        <fullName evidence="1">Uncharacterized protein</fullName>
    </submittedName>
</protein>
<evidence type="ECO:0000313" key="1">
    <source>
        <dbReference type="EMBL" id="KAI9383869.1"/>
    </source>
</evidence>
<accession>A0ACC0S3C4</accession>
<name>A0ACC0S3C4_POPTR</name>
<proteinExistence type="predicted"/>
<organism evidence="1 2">
    <name type="scientific">Populus trichocarpa</name>
    <name type="common">Western balsam poplar</name>
    <name type="synonym">Populus balsamifera subsp. trichocarpa</name>
    <dbReference type="NCBI Taxonomy" id="3694"/>
    <lineage>
        <taxon>Eukaryota</taxon>
        <taxon>Viridiplantae</taxon>
        <taxon>Streptophyta</taxon>
        <taxon>Embryophyta</taxon>
        <taxon>Tracheophyta</taxon>
        <taxon>Spermatophyta</taxon>
        <taxon>Magnoliopsida</taxon>
        <taxon>eudicotyledons</taxon>
        <taxon>Gunneridae</taxon>
        <taxon>Pentapetalae</taxon>
        <taxon>rosids</taxon>
        <taxon>fabids</taxon>
        <taxon>Malpighiales</taxon>
        <taxon>Salicaceae</taxon>
        <taxon>Saliceae</taxon>
        <taxon>Populus</taxon>
    </lineage>
</organism>
<evidence type="ECO:0000313" key="2">
    <source>
        <dbReference type="Proteomes" id="UP000006729"/>
    </source>
</evidence>
<dbReference type="EMBL" id="CM009302">
    <property type="protein sequence ID" value="KAI9383869.1"/>
    <property type="molecule type" value="Genomic_DNA"/>
</dbReference>
<reference evidence="1 2" key="1">
    <citation type="journal article" date="2006" name="Science">
        <title>The genome of black cottonwood, Populus trichocarpa (Torr. &amp; Gray).</title>
        <authorList>
            <person name="Tuskan G.A."/>
            <person name="Difazio S."/>
            <person name="Jansson S."/>
            <person name="Bohlmann J."/>
            <person name="Grigoriev I."/>
            <person name="Hellsten U."/>
            <person name="Putnam N."/>
            <person name="Ralph S."/>
            <person name="Rombauts S."/>
            <person name="Salamov A."/>
            <person name="Schein J."/>
            <person name="Sterck L."/>
            <person name="Aerts A."/>
            <person name="Bhalerao R.R."/>
            <person name="Bhalerao R.P."/>
            <person name="Blaudez D."/>
            <person name="Boerjan W."/>
            <person name="Brun A."/>
            <person name="Brunner A."/>
            <person name="Busov V."/>
            <person name="Campbell M."/>
            <person name="Carlson J."/>
            <person name="Chalot M."/>
            <person name="Chapman J."/>
            <person name="Chen G.L."/>
            <person name="Cooper D."/>
            <person name="Coutinho P.M."/>
            <person name="Couturier J."/>
            <person name="Covert S."/>
            <person name="Cronk Q."/>
            <person name="Cunningham R."/>
            <person name="Davis J."/>
            <person name="Degroeve S."/>
            <person name="Dejardin A."/>
            <person name="Depamphilis C."/>
            <person name="Detter J."/>
            <person name="Dirks B."/>
            <person name="Dubchak I."/>
            <person name="Duplessis S."/>
            <person name="Ehlting J."/>
            <person name="Ellis B."/>
            <person name="Gendler K."/>
            <person name="Goodstein D."/>
            <person name="Gribskov M."/>
            <person name="Grimwood J."/>
            <person name="Groover A."/>
            <person name="Gunter L."/>
            <person name="Hamberger B."/>
            <person name="Heinze B."/>
            <person name="Helariutta Y."/>
            <person name="Henrissat B."/>
            <person name="Holligan D."/>
            <person name="Holt R."/>
            <person name="Huang W."/>
            <person name="Islam-Faridi N."/>
            <person name="Jones S."/>
            <person name="Jones-Rhoades M."/>
            <person name="Jorgensen R."/>
            <person name="Joshi C."/>
            <person name="Kangasjarvi J."/>
            <person name="Karlsson J."/>
            <person name="Kelleher C."/>
            <person name="Kirkpatrick R."/>
            <person name="Kirst M."/>
            <person name="Kohler A."/>
            <person name="Kalluri U."/>
            <person name="Larimer F."/>
            <person name="Leebens-Mack J."/>
            <person name="Leple J.C."/>
            <person name="Locascio P."/>
            <person name="Lou Y."/>
            <person name="Lucas S."/>
            <person name="Martin F."/>
            <person name="Montanini B."/>
            <person name="Napoli C."/>
            <person name="Nelson D.R."/>
            <person name="Nelson C."/>
            <person name="Nieminen K."/>
            <person name="Nilsson O."/>
            <person name="Pereda V."/>
            <person name="Peter G."/>
            <person name="Philippe R."/>
            <person name="Pilate G."/>
            <person name="Poliakov A."/>
            <person name="Razumovskaya J."/>
            <person name="Richardson P."/>
            <person name="Rinaldi C."/>
            <person name="Ritland K."/>
            <person name="Rouze P."/>
            <person name="Ryaboy D."/>
            <person name="Schmutz J."/>
            <person name="Schrader J."/>
            <person name="Segerman B."/>
            <person name="Shin H."/>
            <person name="Siddiqui A."/>
            <person name="Sterky F."/>
            <person name="Terry A."/>
            <person name="Tsai C.J."/>
            <person name="Uberbacher E."/>
            <person name="Unneberg P."/>
            <person name="Vahala J."/>
            <person name="Wall K."/>
            <person name="Wessler S."/>
            <person name="Yang G."/>
            <person name="Yin T."/>
            <person name="Douglas C."/>
            <person name="Marra M."/>
            <person name="Sandberg G."/>
            <person name="Van de Peer Y."/>
            <person name="Rokhsar D."/>
        </authorList>
    </citation>
    <scope>NUCLEOTIDE SEQUENCE [LARGE SCALE GENOMIC DNA]</scope>
    <source>
        <strain evidence="2">cv. Nisqually</strain>
    </source>
</reference>
<gene>
    <name evidence="1" type="ORF">POPTR_013G149650v4</name>
</gene>
<sequence>MEKGLISVDRFTESSQTYFLTHLHTDHTQGLTSKWGKGPFFCSKLTAKLLPFKFPDFNLSLLCVVDLHIWHSFSSFLRPPDLKSPLIGVMFLFRGEFGCLMYTGDFRWEVDSKRAKDARSRLLNVLKNETVDSLYLDNKYCNPSYDFPTQEVTAQQVVDIIASHLEHDIVIGIDTLGKEELLIHISRVLNVKIWVWPEHLQTMYLLGFHDTFTTKTSLTRVQAVPRYSFSVETLEGLNTMRPTIGIMPSGLLWVLKLVKGDNNLFVPYSNHSCFAEIQEFIELVQPTNMKGIVSSSSCYVGPLYYFGRLCGVNQPLKRFVYKNERKKGGKKNASRRVRRGAKIVESDCSD</sequence>